<dbReference type="CDD" id="cd16377">
    <property type="entry name" value="23S_rRNA_IVP_like"/>
    <property type="match status" value="1"/>
</dbReference>
<gene>
    <name evidence="1" type="ORF">DZC52_12220</name>
</gene>
<dbReference type="InterPro" id="IPR012657">
    <property type="entry name" value="23S_rRNA-intervening_sequence"/>
</dbReference>
<dbReference type="RefSeq" id="WP_116651431.1">
    <property type="nucleotide sequence ID" value="NZ_QUZK01000045.1"/>
</dbReference>
<keyword evidence="2" id="KW-1185">Reference proteome</keyword>
<dbReference type="NCBIfam" id="TIGR02436">
    <property type="entry name" value="four helix bundle protein"/>
    <property type="match status" value="1"/>
</dbReference>
<dbReference type="Pfam" id="PF05635">
    <property type="entry name" value="23S_rRNA_IVP"/>
    <property type="match status" value="1"/>
</dbReference>
<dbReference type="Proteomes" id="UP000260351">
    <property type="component" value="Unassembled WGS sequence"/>
</dbReference>
<name>A0A3E1K6B2_9GAMM</name>
<dbReference type="SUPFAM" id="SSF158446">
    <property type="entry name" value="IVS-encoded protein-like"/>
    <property type="match status" value="1"/>
</dbReference>
<dbReference type="PANTHER" id="PTHR38471:SF2">
    <property type="entry name" value="FOUR HELIX BUNDLE PROTEIN"/>
    <property type="match status" value="1"/>
</dbReference>
<dbReference type="PANTHER" id="PTHR38471">
    <property type="entry name" value="FOUR HELIX BUNDLE PROTEIN"/>
    <property type="match status" value="1"/>
</dbReference>
<evidence type="ECO:0000313" key="1">
    <source>
        <dbReference type="EMBL" id="RFF29567.1"/>
    </source>
</evidence>
<organism evidence="1 2">
    <name type="scientific">Wenzhouxiangella sediminis</name>
    <dbReference type="NCBI Taxonomy" id="1792836"/>
    <lineage>
        <taxon>Bacteria</taxon>
        <taxon>Pseudomonadati</taxon>
        <taxon>Pseudomonadota</taxon>
        <taxon>Gammaproteobacteria</taxon>
        <taxon>Chromatiales</taxon>
        <taxon>Wenzhouxiangellaceae</taxon>
        <taxon>Wenzhouxiangella</taxon>
    </lineage>
</organism>
<proteinExistence type="predicted"/>
<reference evidence="1 2" key="1">
    <citation type="submission" date="2018-08" db="EMBL/GenBank/DDBJ databases">
        <title>Wenzhouxiangella salilacus sp. nov., a novel bacterium isolated from a saline lake in Xinjiang Province, China.</title>
        <authorList>
            <person name="Han S."/>
        </authorList>
    </citation>
    <scope>NUCLEOTIDE SEQUENCE [LARGE SCALE GENOMIC DNA]</scope>
    <source>
        <strain evidence="1 2">XDB06</strain>
    </source>
</reference>
<dbReference type="Gene3D" id="1.20.1440.60">
    <property type="entry name" value="23S rRNA-intervening sequence"/>
    <property type="match status" value="1"/>
</dbReference>
<dbReference type="OrthoDB" id="160990at2"/>
<comment type="caution">
    <text evidence="1">The sequence shown here is derived from an EMBL/GenBank/DDBJ whole genome shotgun (WGS) entry which is preliminary data.</text>
</comment>
<sequence length="123" mass="13818">MTPITRFQDIQAWQEARTLVSQIYKASQSGQLARDFGLKDQIQRSGVSIMANIAEGFGRRGRQEFVHFLKIARGSCSEVQSHLYVALDNGSIDELTFQDLQARSETVGRKISAFIAHLKRTTS</sequence>
<dbReference type="AlphaFoldDB" id="A0A3E1K6B2"/>
<accession>A0A3E1K6B2</accession>
<evidence type="ECO:0000313" key="2">
    <source>
        <dbReference type="Proteomes" id="UP000260351"/>
    </source>
</evidence>
<protein>
    <submittedName>
        <fullName evidence="1">Four helix bundle protein</fullName>
    </submittedName>
</protein>
<dbReference type="InterPro" id="IPR036583">
    <property type="entry name" value="23S_rRNA_IVS_sf"/>
</dbReference>
<dbReference type="EMBL" id="QUZK01000045">
    <property type="protein sequence ID" value="RFF29567.1"/>
    <property type="molecule type" value="Genomic_DNA"/>
</dbReference>